<comment type="caution">
    <text evidence="1">The sequence shown here is derived from an EMBL/GenBank/DDBJ whole genome shotgun (WGS) entry which is preliminary data.</text>
</comment>
<dbReference type="SUPFAM" id="SSF54427">
    <property type="entry name" value="NTF2-like"/>
    <property type="match status" value="1"/>
</dbReference>
<gene>
    <name evidence="1" type="ORF">IC610_05770</name>
</gene>
<protein>
    <recommendedName>
        <fullName evidence="3">Nuclear transport factor 2 family protein</fullName>
    </recommendedName>
</protein>
<name>A0ABR8Z9N4_9FLAO</name>
<dbReference type="Proteomes" id="UP000637299">
    <property type="component" value="Unassembled WGS sequence"/>
</dbReference>
<dbReference type="RefSeq" id="WP_191735620.1">
    <property type="nucleotide sequence ID" value="NZ_JACYFS010000001.1"/>
</dbReference>
<dbReference type="InterPro" id="IPR032710">
    <property type="entry name" value="NTF2-like_dom_sf"/>
</dbReference>
<evidence type="ECO:0000313" key="1">
    <source>
        <dbReference type="EMBL" id="MBD8081933.1"/>
    </source>
</evidence>
<keyword evidence="2" id="KW-1185">Reference proteome</keyword>
<evidence type="ECO:0000313" key="2">
    <source>
        <dbReference type="Proteomes" id="UP000637299"/>
    </source>
</evidence>
<evidence type="ECO:0008006" key="3">
    <source>
        <dbReference type="Google" id="ProtNLM"/>
    </source>
</evidence>
<dbReference type="Gene3D" id="3.10.450.50">
    <property type="match status" value="1"/>
</dbReference>
<accession>A0ABR8Z9N4</accession>
<dbReference type="EMBL" id="JACYFS010000001">
    <property type="protein sequence ID" value="MBD8081933.1"/>
    <property type="molecule type" value="Genomic_DNA"/>
</dbReference>
<reference evidence="1 2" key="1">
    <citation type="submission" date="2020-09" db="EMBL/GenBank/DDBJ databases">
        <title>Genome seq and assembly of Chryseobacterium sp.</title>
        <authorList>
            <person name="Chhetri G."/>
        </authorList>
    </citation>
    <scope>NUCLEOTIDE SEQUENCE [LARGE SCALE GENOMIC DNA]</scope>
    <source>
        <strain evidence="1 2">GCR10</strain>
    </source>
</reference>
<proteinExistence type="predicted"/>
<sequence length="132" mass="15718">MENSQQTKTEKIEAFMKTWFTRFDQLDENSYFTQYLSEDVKMKFPGNDEFTGHEGFNNWFTESKNNMLGNTTHHVSDIKVTETSEDEFDIAFNVRYVAPMKQANIDMDVKEDWKMKWDNEKDQPVITEYIVS</sequence>
<organism evidence="1 2">
    <name type="scientific">Chryseobacterium caseinilyticum</name>
    <dbReference type="NCBI Taxonomy" id="2771428"/>
    <lineage>
        <taxon>Bacteria</taxon>
        <taxon>Pseudomonadati</taxon>
        <taxon>Bacteroidota</taxon>
        <taxon>Flavobacteriia</taxon>
        <taxon>Flavobacteriales</taxon>
        <taxon>Weeksellaceae</taxon>
        <taxon>Chryseobacterium group</taxon>
        <taxon>Chryseobacterium</taxon>
    </lineage>
</organism>